<proteinExistence type="predicted"/>
<dbReference type="Proteomes" id="UP001501565">
    <property type="component" value="Unassembled WGS sequence"/>
</dbReference>
<dbReference type="InterPro" id="IPR050983">
    <property type="entry name" value="GST_Omega/HSP26"/>
</dbReference>
<evidence type="ECO:0000313" key="4">
    <source>
        <dbReference type="Proteomes" id="UP001501565"/>
    </source>
</evidence>
<gene>
    <name evidence="3" type="ORF">GCM10022277_14480</name>
</gene>
<dbReference type="SUPFAM" id="SSF52833">
    <property type="entry name" value="Thioredoxin-like"/>
    <property type="match status" value="1"/>
</dbReference>
<feature type="domain" description="GST N-terminal" evidence="1">
    <location>
        <begin position="1"/>
        <end position="77"/>
    </location>
</feature>
<protein>
    <submittedName>
        <fullName evidence="3">Glutathione S-transferase N-terminal domain-containing protein</fullName>
    </submittedName>
</protein>
<dbReference type="SFLD" id="SFLDG00358">
    <property type="entry name" value="Main_(cytGST)"/>
    <property type="match status" value="1"/>
</dbReference>
<dbReference type="RefSeq" id="WP_344796978.1">
    <property type="nucleotide sequence ID" value="NZ_BAABBN010000004.1"/>
</dbReference>
<evidence type="ECO:0000259" key="2">
    <source>
        <dbReference type="PROSITE" id="PS50405"/>
    </source>
</evidence>
<dbReference type="Gene3D" id="1.20.1050.10">
    <property type="match status" value="1"/>
</dbReference>
<dbReference type="SUPFAM" id="SSF47616">
    <property type="entry name" value="GST C-terminal domain-like"/>
    <property type="match status" value="1"/>
</dbReference>
<name>A0ABP7MFY8_9GAMM</name>
<dbReference type="Pfam" id="PF13409">
    <property type="entry name" value="GST_N_2"/>
    <property type="match status" value="1"/>
</dbReference>
<dbReference type="Gene3D" id="3.40.30.10">
    <property type="entry name" value="Glutaredoxin"/>
    <property type="match status" value="1"/>
</dbReference>
<dbReference type="InterPro" id="IPR040079">
    <property type="entry name" value="Glutathione_S-Trfase"/>
</dbReference>
<dbReference type="PANTHER" id="PTHR43968:SF6">
    <property type="entry name" value="GLUTATHIONE S-TRANSFERASE OMEGA"/>
    <property type="match status" value="1"/>
</dbReference>
<accession>A0ABP7MFY8</accession>
<keyword evidence="4" id="KW-1185">Reference proteome</keyword>
<dbReference type="PROSITE" id="PS50405">
    <property type="entry name" value="GST_CTER"/>
    <property type="match status" value="1"/>
</dbReference>
<dbReference type="PANTHER" id="PTHR43968">
    <property type="match status" value="1"/>
</dbReference>
<dbReference type="NCBIfam" id="NF007682">
    <property type="entry name" value="PRK10357.1"/>
    <property type="match status" value="1"/>
</dbReference>
<dbReference type="Pfam" id="PF13410">
    <property type="entry name" value="GST_C_2"/>
    <property type="match status" value="1"/>
</dbReference>
<comment type="caution">
    <text evidence="3">The sequence shown here is derived from an EMBL/GenBank/DDBJ whole genome shotgun (WGS) entry which is preliminary data.</text>
</comment>
<dbReference type="PROSITE" id="PS50404">
    <property type="entry name" value="GST_NTER"/>
    <property type="match status" value="1"/>
</dbReference>
<evidence type="ECO:0000259" key="1">
    <source>
        <dbReference type="PROSITE" id="PS50404"/>
    </source>
</evidence>
<organism evidence="3 4">
    <name type="scientific">Litoribacillus peritrichatus</name>
    <dbReference type="NCBI Taxonomy" id="718191"/>
    <lineage>
        <taxon>Bacteria</taxon>
        <taxon>Pseudomonadati</taxon>
        <taxon>Pseudomonadota</taxon>
        <taxon>Gammaproteobacteria</taxon>
        <taxon>Oceanospirillales</taxon>
        <taxon>Oceanospirillaceae</taxon>
        <taxon>Litoribacillus</taxon>
    </lineage>
</organism>
<dbReference type="SFLD" id="SFLDS00019">
    <property type="entry name" value="Glutathione_Transferase_(cytos"/>
    <property type="match status" value="1"/>
</dbReference>
<reference evidence="4" key="1">
    <citation type="journal article" date="2019" name="Int. J. Syst. Evol. Microbiol.">
        <title>The Global Catalogue of Microorganisms (GCM) 10K type strain sequencing project: providing services to taxonomists for standard genome sequencing and annotation.</title>
        <authorList>
            <consortium name="The Broad Institute Genomics Platform"/>
            <consortium name="The Broad Institute Genome Sequencing Center for Infectious Disease"/>
            <person name="Wu L."/>
            <person name="Ma J."/>
        </authorList>
    </citation>
    <scope>NUCLEOTIDE SEQUENCE [LARGE SCALE GENOMIC DNA]</scope>
    <source>
        <strain evidence="4">JCM 17551</strain>
    </source>
</reference>
<dbReference type="CDD" id="cd03205">
    <property type="entry name" value="GST_C_6"/>
    <property type="match status" value="1"/>
</dbReference>
<dbReference type="EMBL" id="BAABBN010000004">
    <property type="protein sequence ID" value="GAA3920025.1"/>
    <property type="molecule type" value="Genomic_DNA"/>
</dbReference>
<dbReference type="InterPro" id="IPR010987">
    <property type="entry name" value="Glutathione-S-Trfase_C-like"/>
</dbReference>
<sequence>MKLIASLTSPFARKIRVILIEKQLDFELHESIPWDANTDVVNYNPLGKVPALEHDGKVWTDSAVIADYLEILEPNFALLPEAKLAAIEVKQVEALADGICEAAIAIFLERKRPSEIQDGSWVQRQQGKLDRGLGALNEMTQGKSFICFDQYSLADIAAVCLLEWLSFRMPEYDWELSFQDLAAYAKAVGSREAFKLTRPC</sequence>
<feature type="domain" description="GST C-terminal" evidence="2">
    <location>
        <begin position="82"/>
        <end position="200"/>
    </location>
</feature>
<dbReference type="InterPro" id="IPR036282">
    <property type="entry name" value="Glutathione-S-Trfase_C_sf"/>
</dbReference>
<dbReference type="InterPro" id="IPR004045">
    <property type="entry name" value="Glutathione_S-Trfase_N"/>
</dbReference>
<dbReference type="InterPro" id="IPR036249">
    <property type="entry name" value="Thioredoxin-like_sf"/>
</dbReference>
<evidence type="ECO:0000313" key="3">
    <source>
        <dbReference type="EMBL" id="GAA3920025.1"/>
    </source>
</evidence>